<comment type="similarity">
    <text evidence="1">Belongs to the HyuE racemase family.</text>
</comment>
<dbReference type="Gene3D" id="3.40.50.12500">
    <property type="match status" value="1"/>
</dbReference>
<organism evidence="3 4">
    <name type="scientific">Paraburkholderia strydomiana</name>
    <dbReference type="NCBI Taxonomy" id="1245417"/>
    <lineage>
        <taxon>Bacteria</taxon>
        <taxon>Pseudomonadati</taxon>
        <taxon>Pseudomonadota</taxon>
        <taxon>Betaproteobacteria</taxon>
        <taxon>Burkholderiales</taxon>
        <taxon>Burkholderiaceae</taxon>
        <taxon>Paraburkholderia</taxon>
    </lineage>
</organism>
<dbReference type="EMBL" id="JAQQCL010000011">
    <property type="protein sequence ID" value="MFM0717962.1"/>
    <property type="molecule type" value="Genomic_DNA"/>
</dbReference>
<dbReference type="Proteomes" id="UP001629392">
    <property type="component" value="Unassembled WGS sequence"/>
</dbReference>
<evidence type="ECO:0000313" key="3">
    <source>
        <dbReference type="EMBL" id="MFM0717962.1"/>
    </source>
</evidence>
<sequence length="276" mass="29021">MRIKLINPNTTQRMTEAMGRCAREVASPGTEVIAVNPTMGPPSIEGYYDEALATPGLLAEVAAGEREGCDGYVIACFGDPGLYAARELARGPVIGIAEAAMHAASVLAPGFSVVTTLARTCGMAWHLAERYGMKRFCRNVRATDVAVLDLDKPGSAARRIILDECRRALAEDGSDAIVLGCAGMAELCAEIEDALGAPVIEGVTAAVKWTEALVALRLSTAKRGDYARPLAKRYDGALASFSPAPADPDPQRPHDAEAADPLRVNASAPGQHIHSV</sequence>
<comment type="caution">
    <text evidence="3">The sequence shown here is derived from an EMBL/GenBank/DDBJ whole genome shotgun (WGS) entry which is preliminary data.</text>
</comment>
<evidence type="ECO:0000313" key="4">
    <source>
        <dbReference type="Proteomes" id="UP001629392"/>
    </source>
</evidence>
<dbReference type="RefSeq" id="WP_408143896.1">
    <property type="nucleotide sequence ID" value="NZ_JAQQCL010000011.1"/>
</dbReference>
<reference evidence="3 4" key="1">
    <citation type="journal article" date="2024" name="Chem. Sci.">
        <title>Discovery of megapolipeptins by genome mining of a Burkholderiales bacteria collection.</title>
        <authorList>
            <person name="Paulo B.S."/>
            <person name="Recchia M.J.J."/>
            <person name="Lee S."/>
            <person name="Fergusson C.H."/>
            <person name="Romanowski S.B."/>
            <person name="Hernandez A."/>
            <person name="Krull N."/>
            <person name="Liu D.Y."/>
            <person name="Cavanagh H."/>
            <person name="Bos A."/>
            <person name="Gray C.A."/>
            <person name="Murphy B.T."/>
            <person name="Linington R.G."/>
            <person name="Eustaquio A.S."/>
        </authorList>
    </citation>
    <scope>NUCLEOTIDE SEQUENCE [LARGE SCALE GENOMIC DNA]</scope>
    <source>
        <strain evidence="3 4">RL17-350-BIC-E</strain>
    </source>
</reference>
<dbReference type="Pfam" id="PF01177">
    <property type="entry name" value="Asp_Glu_race"/>
    <property type="match status" value="1"/>
</dbReference>
<dbReference type="PANTHER" id="PTHR28047:SF5">
    <property type="entry name" value="PROTEIN DCG1"/>
    <property type="match status" value="1"/>
</dbReference>
<dbReference type="InterPro" id="IPR015942">
    <property type="entry name" value="Asp/Glu/hydantoin_racemase"/>
</dbReference>
<feature type="region of interest" description="Disordered" evidence="2">
    <location>
        <begin position="239"/>
        <end position="276"/>
    </location>
</feature>
<gene>
    <name evidence="3" type="ORF">PQQ73_16645</name>
</gene>
<dbReference type="PANTHER" id="PTHR28047">
    <property type="entry name" value="PROTEIN DCG1"/>
    <property type="match status" value="1"/>
</dbReference>
<proteinExistence type="inferred from homology"/>
<evidence type="ECO:0000256" key="1">
    <source>
        <dbReference type="ARBA" id="ARBA00038414"/>
    </source>
</evidence>
<name>A0ABW9EFS3_9BURK</name>
<evidence type="ECO:0000256" key="2">
    <source>
        <dbReference type="SAM" id="MobiDB-lite"/>
    </source>
</evidence>
<accession>A0ABW9EFS3</accession>
<protein>
    <submittedName>
        <fullName evidence="3">Aspartate/glutamate racemase family protein</fullName>
    </submittedName>
</protein>
<dbReference type="InterPro" id="IPR052186">
    <property type="entry name" value="Hydantoin_racemase-like"/>
</dbReference>
<dbReference type="InterPro" id="IPR053714">
    <property type="entry name" value="Iso_Racemase_Enz_sf"/>
</dbReference>
<keyword evidence="4" id="KW-1185">Reference proteome</keyword>